<feature type="transmembrane region" description="Helical" evidence="1">
    <location>
        <begin position="24"/>
        <end position="43"/>
    </location>
</feature>
<sequence length="136" mass="14856">MQGERCVLPGYARRDGYQAGAQQFVVYLLLLVAGSDAGCIGYYPHLHEMHRLGSRIVHFRMQDSGAGRHALGQTGIDHSAIAGGILVSERSPQHPGHDFHVTVWMGIKTRSRFHLVVVVHQQEPVVGVVGIVVVAE</sequence>
<organism evidence="2 5">
    <name type="scientific">Mycobacterium tuberculosis</name>
    <dbReference type="NCBI Taxonomy" id="1773"/>
    <lineage>
        <taxon>Bacteria</taxon>
        <taxon>Bacillati</taxon>
        <taxon>Actinomycetota</taxon>
        <taxon>Actinomycetes</taxon>
        <taxon>Mycobacteriales</taxon>
        <taxon>Mycobacteriaceae</taxon>
        <taxon>Mycobacterium</taxon>
        <taxon>Mycobacterium tuberculosis complex</taxon>
    </lineage>
</organism>
<evidence type="ECO:0000256" key="1">
    <source>
        <dbReference type="SAM" id="Phobius"/>
    </source>
</evidence>
<dbReference type="EMBL" id="CNFT01001860">
    <property type="protein sequence ID" value="CKT70120.1"/>
    <property type="molecule type" value="Genomic_DNA"/>
</dbReference>
<keyword evidence="1" id="KW-0812">Transmembrane</keyword>
<proteinExistence type="predicted"/>
<dbReference type="Proteomes" id="UP000050164">
    <property type="component" value="Unassembled WGS sequence"/>
</dbReference>
<accession>A0A655ART0</accession>
<keyword evidence="1" id="KW-1133">Transmembrane helix</keyword>
<dbReference type="Proteomes" id="UP000048948">
    <property type="component" value="Unassembled WGS sequence"/>
</dbReference>
<name>A0A655ART0_MYCTX</name>
<evidence type="ECO:0000313" key="3">
    <source>
        <dbReference type="EMBL" id="CKT86441.1"/>
    </source>
</evidence>
<reference evidence="4 5" key="1">
    <citation type="submission" date="2015-03" db="EMBL/GenBank/DDBJ databases">
        <authorList>
            <consortium name="Pathogen Informatics"/>
        </authorList>
    </citation>
    <scope>NUCLEOTIDE SEQUENCE [LARGE SCALE GENOMIC DNA]</scope>
    <source>
        <strain evidence="3 4">Bir 172</strain>
        <strain evidence="2 5">Bir 185</strain>
    </source>
</reference>
<evidence type="ECO:0000313" key="5">
    <source>
        <dbReference type="Proteomes" id="UP000050164"/>
    </source>
</evidence>
<protein>
    <submittedName>
        <fullName evidence="2">Uncharacterized protein</fullName>
    </submittedName>
</protein>
<dbReference type="AlphaFoldDB" id="A0A655ART0"/>
<evidence type="ECO:0000313" key="4">
    <source>
        <dbReference type="Proteomes" id="UP000048948"/>
    </source>
</evidence>
<dbReference type="EMBL" id="CNGE01001213">
    <property type="protein sequence ID" value="CKT86441.1"/>
    <property type="molecule type" value="Genomic_DNA"/>
</dbReference>
<keyword evidence="1" id="KW-0472">Membrane</keyword>
<gene>
    <name evidence="3" type="ORF">ERS027646_04221</name>
    <name evidence="2" type="ORF">ERS027659_04743</name>
</gene>
<evidence type="ECO:0000313" key="2">
    <source>
        <dbReference type="EMBL" id="CKT70120.1"/>
    </source>
</evidence>